<feature type="compositionally biased region" description="Basic and acidic residues" evidence="4">
    <location>
        <begin position="256"/>
        <end position="266"/>
    </location>
</feature>
<keyword evidence="7" id="KW-1185">Reference proteome</keyword>
<evidence type="ECO:0000256" key="1">
    <source>
        <dbReference type="ARBA" id="ARBA00024322"/>
    </source>
</evidence>
<dbReference type="PANTHER" id="PTHR33941:SF11">
    <property type="entry name" value="BACTERIAL MICROCOMPARTMENT SHELL PROTEIN PDUJ"/>
    <property type="match status" value="1"/>
</dbReference>
<comment type="similarity">
    <text evidence="3">Belongs to the bacterial microcompartments protein family.</text>
</comment>
<dbReference type="InterPro" id="IPR044872">
    <property type="entry name" value="CcmK/CsoS1_BMC"/>
</dbReference>
<keyword evidence="2" id="KW-1283">Bacterial microcompartment</keyword>
<feature type="compositionally biased region" description="Polar residues" evidence="4">
    <location>
        <begin position="244"/>
        <end position="254"/>
    </location>
</feature>
<feature type="region of interest" description="Disordered" evidence="4">
    <location>
        <begin position="144"/>
        <end position="278"/>
    </location>
</feature>
<feature type="domain" description="BMC" evidence="5">
    <location>
        <begin position="4"/>
        <end position="89"/>
    </location>
</feature>
<organism evidence="6 7">
    <name type="scientific">Arachnia rubra</name>
    <dbReference type="NCBI Taxonomy" id="1547448"/>
    <lineage>
        <taxon>Bacteria</taxon>
        <taxon>Bacillati</taxon>
        <taxon>Actinomycetota</taxon>
        <taxon>Actinomycetes</taxon>
        <taxon>Propionibacteriales</taxon>
        <taxon>Propionibacteriaceae</taxon>
        <taxon>Arachnia</taxon>
    </lineage>
</organism>
<dbReference type="Pfam" id="PF00936">
    <property type="entry name" value="BMC"/>
    <property type="match status" value="1"/>
</dbReference>
<dbReference type="Proteomes" id="UP000678513">
    <property type="component" value="Chromosome"/>
</dbReference>
<dbReference type="InterPro" id="IPR037233">
    <property type="entry name" value="CcmK-like_sf"/>
</dbReference>
<dbReference type="PROSITE" id="PS51930">
    <property type="entry name" value="BMC_2"/>
    <property type="match status" value="1"/>
</dbReference>
<dbReference type="SUPFAM" id="SSF143414">
    <property type="entry name" value="CcmK-like"/>
    <property type="match status" value="1"/>
</dbReference>
<dbReference type="SMART" id="SM00877">
    <property type="entry name" value="BMC"/>
    <property type="match status" value="1"/>
</dbReference>
<feature type="region of interest" description="Disordered" evidence="4">
    <location>
        <begin position="99"/>
        <end position="126"/>
    </location>
</feature>
<name>A0ABX7Y5M2_9ACTN</name>
<feature type="compositionally biased region" description="Acidic residues" evidence="4">
    <location>
        <begin position="149"/>
        <end position="163"/>
    </location>
</feature>
<dbReference type="InterPro" id="IPR000249">
    <property type="entry name" value="BMC_dom"/>
</dbReference>
<evidence type="ECO:0000256" key="2">
    <source>
        <dbReference type="ARBA" id="ARBA00024446"/>
    </source>
</evidence>
<feature type="compositionally biased region" description="Polar residues" evidence="4">
    <location>
        <begin position="175"/>
        <end position="193"/>
    </location>
</feature>
<protein>
    <submittedName>
        <fullName evidence="6">BMC domain-containing protein</fullName>
    </submittedName>
</protein>
<evidence type="ECO:0000256" key="3">
    <source>
        <dbReference type="PROSITE-ProRule" id="PRU01278"/>
    </source>
</evidence>
<feature type="compositionally biased region" description="Basic and acidic residues" evidence="4">
    <location>
        <begin position="164"/>
        <end position="173"/>
    </location>
</feature>
<evidence type="ECO:0000259" key="5">
    <source>
        <dbReference type="PROSITE" id="PS51930"/>
    </source>
</evidence>
<evidence type="ECO:0000313" key="7">
    <source>
        <dbReference type="Proteomes" id="UP000678513"/>
    </source>
</evidence>
<evidence type="ECO:0000256" key="4">
    <source>
        <dbReference type="SAM" id="MobiDB-lite"/>
    </source>
</evidence>
<dbReference type="PANTHER" id="PTHR33941">
    <property type="entry name" value="PROPANEDIOL UTILIZATION PROTEIN PDUA"/>
    <property type="match status" value="1"/>
</dbReference>
<reference evidence="6 7" key="1">
    <citation type="submission" date="2021-03" db="EMBL/GenBank/DDBJ databases">
        <title>Human Oral Microbial Genomes.</title>
        <authorList>
            <person name="Johnston C.D."/>
            <person name="Chen T."/>
            <person name="Dewhirst F.E."/>
        </authorList>
    </citation>
    <scope>NUCLEOTIDE SEQUENCE [LARGE SCALE GENOMIC DNA]</scope>
    <source>
        <strain evidence="6 7">DSMZ 100122</strain>
    </source>
</reference>
<feature type="compositionally biased region" description="Pro residues" evidence="4">
    <location>
        <begin position="226"/>
        <end position="238"/>
    </location>
</feature>
<gene>
    <name evidence="6" type="ORF">J5A65_14210</name>
</gene>
<evidence type="ECO:0000313" key="6">
    <source>
        <dbReference type="EMBL" id="QUC08038.1"/>
    </source>
</evidence>
<comment type="subcellular location">
    <subcellularLocation>
        <location evidence="1">Bacterial microcompartment</location>
    </subcellularLocation>
</comment>
<dbReference type="InterPro" id="IPR050575">
    <property type="entry name" value="BMC_shell"/>
</dbReference>
<dbReference type="EMBL" id="CP072384">
    <property type="protein sequence ID" value="QUC08038.1"/>
    <property type="molecule type" value="Genomic_DNA"/>
</dbReference>
<sequence>MMQALGSIEVVGLVAGIEAADVACKTADISLIGYELTKGGGYVTVKVEGQVGAVNAAIDAAEAAAAKVSRVVSKLVIPRPHPELEQIVFSATTVGCTPPAPDAPAAKRRPSAKTKPGSVPEPEEPAVTEALADEALEDALTEPEPTLVLDEDQEPTVELESTPEPDKKPERKQPSRSAAATASSGPAKTQRQVTPPARDKEQKQVTASATPDPKAITKPGEKPQLAPTPPEPDQPTSPEPGQKPRSTPKASQPRGTDAKKPGERKPAPRTSNRRRKQS</sequence>
<dbReference type="CDD" id="cd07045">
    <property type="entry name" value="BMC_CcmK_like"/>
    <property type="match status" value="1"/>
</dbReference>
<dbReference type="Gene3D" id="3.30.70.1710">
    <property type="match status" value="1"/>
</dbReference>
<proteinExistence type="inferred from homology"/>
<accession>A0ABX7Y5M2</accession>